<dbReference type="InterPro" id="IPR036388">
    <property type="entry name" value="WH-like_DNA-bd_sf"/>
</dbReference>
<dbReference type="Gene3D" id="1.10.10.10">
    <property type="entry name" value="Winged helix-like DNA-binding domain superfamily/Winged helix DNA-binding domain"/>
    <property type="match status" value="1"/>
</dbReference>
<dbReference type="EMBL" id="JBHTBS010000016">
    <property type="protein sequence ID" value="MFC7339394.1"/>
    <property type="molecule type" value="Genomic_DNA"/>
</dbReference>
<dbReference type="PRINTS" id="PR00778">
    <property type="entry name" value="HTHARSR"/>
</dbReference>
<dbReference type="InterPro" id="IPR036390">
    <property type="entry name" value="WH_DNA-bd_sf"/>
</dbReference>
<dbReference type="SUPFAM" id="SSF53335">
    <property type="entry name" value="S-adenosyl-L-methionine-dependent methyltransferases"/>
    <property type="match status" value="1"/>
</dbReference>
<dbReference type="InterPro" id="IPR011991">
    <property type="entry name" value="ArsR-like_HTH"/>
</dbReference>
<evidence type="ECO:0000313" key="3">
    <source>
        <dbReference type="Proteomes" id="UP001596472"/>
    </source>
</evidence>
<feature type="domain" description="HTH arsR-type" evidence="1">
    <location>
        <begin position="1"/>
        <end position="91"/>
    </location>
</feature>
<evidence type="ECO:0000313" key="2">
    <source>
        <dbReference type="EMBL" id="MFC7339394.1"/>
    </source>
</evidence>
<keyword evidence="3" id="KW-1185">Reference proteome</keyword>
<dbReference type="Pfam" id="PF08241">
    <property type="entry name" value="Methyltransf_11"/>
    <property type="match status" value="1"/>
</dbReference>
<dbReference type="InterPro" id="IPR013216">
    <property type="entry name" value="Methyltransf_11"/>
</dbReference>
<comment type="caution">
    <text evidence="2">The sequence shown here is derived from an EMBL/GenBank/DDBJ whole genome shotgun (WGS) entry which is preliminary data.</text>
</comment>
<dbReference type="InterPro" id="IPR001845">
    <property type="entry name" value="HTH_ArsR_DNA-bd_dom"/>
</dbReference>
<reference evidence="3" key="1">
    <citation type="journal article" date="2019" name="Int. J. Syst. Evol. Microbiol.">
        <title>The Global Catalogue of Microorganisms (GCM) 10K type strain sequencing project: providing services to taxonomists for standard genome sequencing and annotation.</title>
        <authorList>
            <consortium name="The Broad Institute Genomics Platform"/>
            <consortium name="The Broad Institute Genome Sequencing Center for Infectious Disease"/>
            <person name="Wu L."/>
            <person name="Ma J."/>
        </authorList>
    </citation>
    <scope>NUCLEOTIDE SEQUENCE [LARGE SCALE GENOMIC DNA]</scope>
    <source>
        <strain evidence="3">CGMCC 4.1467</strain>
    </source>
</reference>
<organism evidence="2 3">
    <name type="scientific">Haloferula chungangensis</name>
    <dbReference type="NCBI Taxonomy" id="1048331"/>
    <lineage>
        <taxon>Bacteria</taxon>
        <taxon>Pseudomonadati</taxon>
        <taxon>Verrucomicrobiota</taxon>
        <taxon>Verrucomicrobiia</taxon>
        <taxon>Verrucomicrobiales</taxon>
        <taxon>Verrucomicrobiaceae</taxon>
        <taxon>Haloferula</taxon>
    </lineage>
</organism>
<evidence type="ECO:0000259" key="1">
    <source>
        <dbReference type="PROSITE" id="PS50987"/>
    </source>
</evidence>
<dbReference type="SMART" id="SM00418">
    <property type="entry name" value="HTH_ARSR"/>
    <property type="match status" value="1"/>
</dbReference>
<name>A0ABW2LDG6_9BACT</name>
<dbReference type="PROSITE" id="PS50987">
    <property type="entry name" value="HTH_ARSR_2"/>
    <property type="match status" value="1"/>
</dbReference>
<dbReference type="SUPFAM" id="SSF46785">
    <property type="entry name" value="Winged helix' DNA-binding domain"/>
    <property type="match status" value="1"/>
</dbReference>
<dbReference type="NCBIfam" id="NF033788">
    <property type="entry name" value="HTH_metalloreg"/>
    <property type="match status" value="1"/>
</dbReference>
<proteinExistence type="predicted"/>
<sequence length="306" mass="33345">MPSMLKSLKLLADPTRLRILLLLEQESLSVADLQELLGMGQSRISTQLSQLKTEGLVSDERSGKNNIYRSFMAPELAALAEKAAAEIPEVAKDATALRHLQRKRQDLARGYFDELAGKFGRDYVPGRSWKGLAEALIKVMASGTVADLGAGEGTLSQLLAQRAEKVIAVDLSPKMVEFGSELAKKNGLSNLEYRLGDLEKPPLDDASIDLAVLSQALHHAAHPDKAVAAAYRALKPGARLIILDLVQHNFEQARELYADTWLGFGEGELASMLENAGFVQIETAIVDREAEPPHFQTLLAVARKQA</sequence>
<gene>
    <name evidence="2" type="ORF">ACFQY0_19535</name>
</gene>
<dbReference type="CDD" id="cd00090">
    <property type="entry name" value="HTH_ARSR"/>
    <property type="match status" value="1"/>
</dbReference>
<dbReference type="RefSeq" id="WP_379716125.1">
    <property type="nucleotide sequence ID" value="NZ_JBHTBS010000016.1"/>
</dbReference>
<dbReference type="PANTHER" id="PTHR43591">
    <property type="entry name" value="METHYLTRANSFERASE"/>
    <property type="match status" value="1"/>
</dbReference>
<dbReference type="InterPro" id="IPR029063">
    <property type="entry name" value="SAM-dependent_MTases_sf"/>
</dbReference>
<dbReference type="Gene3D" id="3.40.50.150">
    <property type="entry name" value="Vaccinia Virus protein VP39"/>
    <property type="match status" value="1"/>
</dbReference>
<accession>A0ABW2LDG6</accession>
<protein>
    <submittedName>
        <fullName evidence="2">ArsR/SmtB family transcription factor</fullName>
    </submittedName>
</protein>
<dbReference type="Pfam" id="PF01022">
    <property type="entry name" value="HTH_5"/>
    <property type="match status" value="1"/>
</dbReference>
<dbReference type="Proteomes" id="UP001596472">
    <property type="component" value="Unassembled WGS sequence"/>
</dbReference>
<dbReference type="CDD" id="cd02440">
    <property type="entry name" value="AdoMet_MTases"/>
    <property type="match status" value="1"/>
</dbReference>